<sequence>MGIKISIHKLPQMAIPIPRAPITPTTSTTPLIPTPLNQEITKDQTKHTKPNDPKPGYSRPSKDRYRFIHHDHLGDKKKNWSLTPYREVIIMGSSNISRLPRIHDARIQVDSYPGANLSHAINIIKYKTPTAPEVTKVLLCFGLNDRGIGDRTILNNNLNQLLSSARDTFPNAAIHVPKINHSTKLSLKAIKNIGLLNKLIEKTPGNFKPLGAEDFDTEGDLIHWTPLTAKKMWDHWRSSLDLGHPN</sequence>
<keyword evidence="3" id="KW-1185">Reference proteome</keyword>
<dbReference type="InterPro" id="IPR036514">
    <property type="entry name" value="SGNH_hydro_sf"/>
</dbReference>
<accession>A0A7J5ZD41</accession>
<organism evidence="2 3">
    <name type="scientific">Dissostichus mawsoni</name>
    <name type="common">Antarctic cod</name>
    <dbReference type="NCBI Taxonomy" id="36200"/>
    <lineage>
        <taxon>Eukaryota</taxon>
        <taxon>Metazoa</taxon>
        <taxon>Chordata</taxon>
        <taxon>Craniata</taxon>
        <taxon>Vertebrata</taxon>
        <taxon>Euteleostomi</taxon>
        <taxon>Actinopterygii</taxon>
        <taxon>Neopterygii</taxon>
        <taxon>Teleostei</taxon>
        <taxon>Neoteleostei</taxon>
        <taxon>Acanthomorphata</taxon>
        <taxon>Eupercaria</taxon>
        <taxon>Perciformes</taxon>
        <taxon>Notothenioidei</taxon>
        <taxon>Nototheniidae</taxon>
        <taxon>Dissostichus</taxon>
    </lineage>
</organism>
<evidence type="ECO:0008006" key="4">
    <source>
        <dbReference type="Google" id="ProtNLM"/>
    </source>
</evidence>
<dbReference type="EMBL" id="JAAKFY010000003">
    <property type="protein sequence ID" value="KAF3859051.1"/>
    <property type="molecule type" value="Genomic_DNA"/>
</dbReference>
<evidence type="ECO:0000313" key="2">
    <source>
        <dbReference type="EMBL" id="KAF3859051.1"/>
    </source>
</evidence>
<dbReference type="OrthoDB" id="8963550at2759"/>
<name>A0A7J5ZD41_DISMA</name>
<dbReference type="Gene3D" id="3.40.50.1110">
    <property type="entry name" value="SGNH hydrolase"/>
    <property type="match status" value="1"/>
</dbReference>
<proteinExistence type="predicted"/>
<evidence type="ECO:0000313" key="3">
    <source>
        <dbReference type="Proteomes" id="UP000518266"/>
    </source>
</evidence>
<gene>
    <name evidence="2" type="ORF">F7725_021450</name>
</gene>
<dbReference type="AlphaFoldDB" id="A0A7J5ZD41"/>
<comment type="caution">
    <text evidence="2">The sequence shown here is derived from an EMBL/GenBank/DDBJ whole genome shotgun (WGS) entry which is preliminary data.</text>
</comment>
<dbReference type="SUPFAM" id="SSF52266">
    <property type="entry name" value="SGNH hydrolase"/>
    <property type="match status" value="1"/>
</dbReference>
<feature type="region of interest" description="Disordered" evidence="1">
    <location>
        <begin position="18"/>
        <end position="64"/>
    </location>
</feature>
<evidence type="ECO:0000256" key="1">
    <source>
        <dbReference type="SAM" id="MobiDB-lite"/>
    </source>
</evidence>
<feature type="compositionally biased region" description="Basic and acidic residues" evidence="1">
    <location>
        <begin position="40"/>
        <end position="52"/>
    </location>
</feature>
<dbReference type="Proteomes" id="UP000518266">
    <property type="component" value="Unassembled WGS sequence"/>
</dbReference>
<feature type="compositionally biased region" description="Low complexity" evidence="1">
    <location>
        <begin position="18"/>
        <end position="35"/>
    </location>
</feature>
<reference evidence="2 3" key="1">
    <citation type="submission" date="2020-03" db="EMBL/GenBank/DDBJ databases">
        <title>Dissostichus mawsoni Genome sequencing and assembly.</title>
        <authorList>
            <person name="Park H."/>
        </authorList>
    </citation>
    <scope>NUCLEOTIDE SEQUENCE [LARGE SCALE GENOMIC DNA]</scope>
    <source>
        <strain evidence="2">DM0001</strain>
        <tissue evidence="2">Muscle</tissue>
    </source>
</reference>
<protein>
    <recommendedName>
        <fullName evidence="4">SGNH hydrolase-type esterase domain-containing protein</fullName>
    </recommendedName>
</protein>